<dbReference type="Pfam" id="PF00296">
    <property type="entry name" value="Bac_luciferase"/>
    <property type="match status" value="1"/>
</dbReference>
<dbReference type="SUPFAM" id="SSF51679">
    <property type="entry name" value="Bacterial luciferase-like"/>
    <property type="match status" value="1"/>
</dbReference>
<dbReference type="Proteomes" id="UP000291758">
    <property type="component" value="Chromosome"/>
</dbReference>
<evidence type="ECO:0000313" key="7">
    <source>
        <dbReference type="Proteomes" id="UP000291758"/>
    </source>
</evidence>
<dbReference type="GO" id="GO:0016705">
    <property type="term" value="F:oxidoreductase activity, acting on paired donors, with incorporation or reduction of molecular oxygen"/>
    <property type="evidence" value="ECO:0007669"/>
    <property type="project" value="InterPro"/>
</dbReference>
<keyword evidence="1" id="KW-0285">Flavoprotein</keyword>
<name>A0A4P6EMU8_9MICO</name>
<evidence type="ECO:0000256" key="4">
    <source>
        <dbReference type="ARBA" id="ARBA00023033"/>
    </source>
</evidence>
<keyword evidence="3" id="KW-0560">Oxidoreductase</keyword>
<evidence type="ECO:0000313" key="6">
    <source>
        <dbReference type="EMBL" id="QAY63765.1"/>
    </source>
</evidence>
<accession>A0A4P6EMU8</accession>
<evidence type="ECO:0000259" key="5">
    <source>
        <dbReference type="Pfam" id="PF00296"/>
    </source>
</evidence>
<evidence type="ECO:0000256" key="1">
    <source>
        <dbReference type="ARBA" id="ARBA00022630"/>
    </source>
</evidence>
<dbReference type="EMBL" id="CP035495">
    <property type="protein sequence ID" value="QAY63765.1"/>
    <property type="molecule type" value="Genomic_DNA"/>
</dbReference>
<reference evidence="6 7" key="1">
    <citation type="submission" date="2019-01" db="EMBL/GenBank/DDBJ databases">
        <title>Genome sequencing of strain 2JSPR-7.</title>
        <authorList>
            <person name="Heo J."/>
            <person name="Kim S.-J."/>
            <person name="Kim J.-S."/>
            <person name="Hong S.-B."/>
            <person name="Kwon S.-W."/>
        </authorList>
    </citation>
    <scope>NUCLEOTIDE SEQUENCE [LARGE SCALE GENOMIC DNA]</scope>
    <source>
        <strain evidence="6 7">2JSPR-7</strain>
    </source>
</reference>
<dbReference type="InterPro" id="IPR051260">
    <property type="entry name" value="Diverse_substr_monoxygenases"/>
</dbReference>
<feature type="domain" description="Luciferase-like" evidence="5">
    <location>
        <begin position="18"/>
        <end position="258"/>
    </location>
</feature>
<keyword evidence="2" id="KW-0288">FMN</keyword>
<dbReference type="Gene3D" id="3.20.20.30">
    <property type="entry name" value="Luciferase-like domain"/>
    <property type="match status" value="1"/>
</dbReference>
<protein>
    <submittedName>
        <fullName evidence="6">LLM class flavin-dependent oxidoreductase</fullName>
    </submittedName>
</protein>
<sequence length="353" mass="36448">MVGVDLTAAGARPGAHRTRGGIAALPFDGQRFVRLVRTAEQGHVDLVVLDAAFLLHPGRGRVAGRLDAAVAAARVAPHAPGIGLVAGVDPLHLDPSAIAGAVAGIDRASGGRAAWQVGLPAGDERLARHAVVAARRIGRLWDHADARTATRDPDGRRRLDHDGIRFAVSRPAEPIAAPHGRPPVVVRVTDETGARAAALVADVVRIVAPDQAGVLALRSAVREAAAAEGRDPDELRVLAEAYVVLAAQRESALARLAMIEDIEGASAGGGAFVVAGTPRHLADVVAEWVTAGTVDGFVLRPAALEADLDAIVTGLVPDLQARGLFPVEKTTGSFRERLGLHGPAAPVRALQPA</sequence>
<evidence type="ECO:0000256" key="2">
    <source>
        <dbReference type="ARBA" id="ARBA00022643"/>
    </source>
</evidence>
<evidence type="ECO:0000256" key="3">
    <source>
        <dbReference type="ARBA" id="ARBA00023002"/>
    </source>
</evidence>
<keyword evidence="4" id="KW-0503">Monooxygenase</keyword>
<dbReference type="InterPro" id="IPR011251">
    <property type="entry name" value="Luciferase-like_dom"/>
</dbReference>
<gene>
    <name evidence="6" type="ORF">ET495_11515</name>
</gene>
<dbReference type="InterPro" id="IPR036661">
    <property type="entry name" value="Luciferase-like_sf"/>
</dbReference>
<keyword evidence="7" id="KW-1185">Reference proteome</keyword>
<dbReference type="AlphaFoldDB" id="A0A4P6EMU8"/>
<dbReference type="PANTHER" id="PTHR30011:SF16">
    <property type="entry name" value="C2H2 FINGER DOMAIN TRANSCRIPTION FACTOR (EUROFUNG)-RELATED"/>
    <property type="match status" value="1"/>
</dbReference>
<dbReference type="PANTHER" id="PTHR30011">
    <property type="entry name" value="ALKANESULFONATE MONOOXYGENASE-RELATED"/>
    <property type="match status" value="1"/>
</dbReference>
<proteinExistence type="predicted"/>
<dbReference type="KEGG" id="xyl:ET495_11515"/>
<dbReference type="GO" id="GO:0004497">
    <property type="term" value="F:monooxygenase activity"/>
    <property type="evidence" value="ECO:0007669"/>
    <property type="project" value="UniProtKB-KW"/>
</dbReference>
<organism evidence="6 7">
    <name type="scientific">Xylanimonas allomyrinae</name>
    <dbReference type="NCBI Taxonomy" id="2509459"/>
    <lineage>
        <taxon>Bacteria</taxon>
        <taxon>Bacillati</taxon>
        <taxon>Actinomycetota</taxon>
        <taxon>Actinomycetes</taxon>
        <taxon>Micrococcales</taxon>
        <taxon>Promicromonosporaceae</taxon>
        <taxon>Xylanimonas</taxon>
    </lineage>
</organism>
<dbReference type="OrthoDB" id="3265338at2"/>